<protein>
    <submittedName>
        <fullName evidence="1">Putative ovule protein</fullName>
    </submittedName>
</protein>
<sequence length="137" mass="15991">MQNFISDYGTSLSLCLCISMGIFCAVKTGQLLGRNTFLQEIESFELEKMKIKTGTKLEFICKERWNTNDPLQLPVQEEPNIHHIYDFLEKNFLIDETVREKILGLTQMYIDLKNNGVTSKYFSLFLQYYENFFGGSM</sequence>
<reference evidence="1" key="1">
    <citation type="submission" date="2015-12" db="EMBL/GenBank/DDBJ databases">
        <title>Gene expression during late stages of embryo sac development: a critical building block for successful pollen-pistil interactions.</title>
        <authorList>
            <person name="Liu Y."/>
            <person name="Joly V."/>
            <person name="Sabar M."/>
            <person name="Matton D.P."/>
        </authorList>
    </citation>
    <scope>NUCLEOTIDE SEQUENCE</scope>
</reference>
<dbReference type="AlphaFoldDB" id="A0A0V0HHQ6"/>
<dbReference type="EMBL" id="GEDG01019649">
    <property type="protein sequence ID" value="JAP19764.1"/>
    <property type="molecule type" value="Transcribed_RNA"/>
</dbReference>
<name>A0A0V0HHQ6_SOLCH</name>
<accession>A0A0V0HHQ6</accession>
<evidence type="ECO:0000313" key="1">
    <source>
        <dbReference type="EMBL" id="JAP19764.1"/>
    </source>
</evidence>
<proteinExistence type="predicted"/>
<organism evidence="1">
    <name type="scientific">Solanum chacoense</name>
    <name type="common">Chaco potato</name>
    <dbReference type="NCBI Taxonomy" id="4108"/>
    <lineage>
        <taxon>Eukaryota</taxon>
        <taxon>Viridiplantae</taxon>
        <taxon>Streptophyta</taxon>
        <taxon>Embryophyta</taxon>
        <taxon>Tracheophyta</taxon>
        <taxon>Spermatophyta</taxon>
        <taxon>Magnoliopsida</taxon>
        <taxon>eudicotyledons</taxon>
        <taxon>Gunneridae</taxon>
        <taxon>Pentapetalae</taxon>
        <taxon>asterids</taxon>
        <taxon>lamiids</taxon>
        <taxon>Solanales</taxon>
        <taxon>Solanaceae</taxon>
        <taxon>Solanoideae</taxon>
        <taxon>Solaneae</taxon>
        <taxon>Solanum</taxon>
    </lineage>
</organism>